<proteinExistence type="predicted"/>
<evidence type="ECO:0000256" key="2">
    <source>
        <dbReference type="ARBA" id="ARBA00022741"/>
    </source>
</evidence>
<dbReference type="GO" id="GO:0005524">
    <property type="term" value="F:ATP binding"/>
    <property type="evidence" value="ECO:0007669"/>
    <property type="project" value="UniProtKB-KW"/>
</dbReference>
<evidence type="ECO:0000256" key="4">
    <source>
        <dbReference type="ARBA" id="ARBA00022840"/>
    </source>
</evidence>
<evidence type="ECO:0000259" key="8">
    <source>
        <dbReference type="PROSITE" id="PS50162"/>
    </source>
</evidence>
<dbReference type="InterPro" id="IPR013632">
    <property type="entry name" value="Rad51_C"/>
</dbReference>
<dbReference type="GO" id="GO:0007131">
    <property type="term" value="P:reciprocal meiotic recombination"/>
    <property type="evidence" value="ECO:0007669"/>
    <property type="project" value="TreeGrafter"/>
</dbReference>
<dbReference type="Ensembl" id="ENSEBUT00000026283.1">
    <property type="protein sequence ID" value="ENSEBUP00000025707.1"/>
    <property type="gene ID" value="ENSEBUG00000015828.1"/>
</dbReference>
<dbReference type="Gene3D" id="3.40.50.300">
    <property type="entry name" value="P-loop containing nucleotide triphosphate hydrolases"/>
    <property type="match status" value="1"/>
</dbReference>
<keyword evidence="3" id="KW-0227">DNA damage</keyword>
<dbReference type="GO" id="GO:0033065">
    <property type="term" value="C:Rad51C-XRCC3 complex"/>
    <property type="evidence" value="ECO:0007669"/>
    <property type="project" value="TreeGrafter"/>
</dbReference>
<dbReference type="GO" id="GO:0008821">
    <property type="term" value="F:crossover junction DNA endonuclease activity"/>
    <property type="evidence" value="ECO:0007669"/>
    <property type="project" value="TreeGrafter"/>
</dbReference>
<comment type="subcellular location">
    <subcellularLocation>
        <location evidence="1">Nucleus</location>
    </subcellularLocation>
</comment>
<keyword evidence="10" id="KW-1185">Reference proteome</keyword>
<keyword evidence="2" id="KW-0547">Nucleotide-binding</keyword>
<dbReference type="GO" id="GO:0005657">
    <property type="term" value="C:replication fork"/>
    <property type="evidence" value="ECO:0007669"/>
    <property type="project" value="TreeGrafter"/>
</dbReference>
<dbReference type="Proteomes" id="UP000694388">
    <property type="component" value="Unplaced"/>
</dbReference>
<dbReference type="InterPro" id="IPR052093">
    <property type="entry name" value="HR_Repair_Mediator"/>
</dbReference>
<keyword evidence="6" id="KW-0539">Nucleus</keyword>
<dbReference type="GO" id="GO:0033063">
    <property type="term" value="C:Rad51B-Rad51C-Rad51D-XRCC2 complex"/>
    <property type="evidence" value="ECO:0007669"/>
    <property type="project" value="TreeGrafter"/>
</dbReference>
<dbReference type="PANTHER" id="PTHR46239">
    <property type="entry name" value="DNA REPAIR PROTEIN RAD51 HOMOLOG 3 RAD51C"/>
    <property type="match status" value="1"/>
</dbReference>
<organism evidence="9 10">
    <name type="scientific">Eptatretus burgeri</name>
    <name type="common">Inshore hagfish</name>
    <dbReference type="NCBI Taxonomy" id="7764"/>
    <lineage>
        <taxon>Eukaryota</taxon>
        <taxon>Metazoa</taxon>
        <taxon>Chordata</taxon>
        <taxon>Craniata</taxon>
        <taxon>Vertebrata</taxon>
        <taxon>Cyclostomata</taxon>
        <taxon>Myxini</taxon>
        <taxon>Myxiniformes</taxon>
        <taxon>Myxinidae</taxon>
        <taxon>Eptatretinae</taxon>
        <taxon>Eptatretus</taxon>
    </lineage>
</organism>
<dbReference type="SUPFAM" id="SSF52540">
    <property type="entry name" value="P-loop containing nucleoside triphosphate hydrolases"/>
    <property type="match status" value="1"/>
</dbReference>
<dbReference type="PROSITE" id="PS50162">
    <property type="entry name" value="RECA_2"/>
    <property type="match status" value="1"/>
</dbReference>
<evidence type="ECO:0000256" key="1">
    <source>
        <dbReference type="ARBA" id="ARBA00004123"/>
    </source>
</evidence>
<feature type="domain" description="RecA family profile 1" evidence="8">
    <location>
        <begin position="77"/>
        <end position="267"/>
    </location>
</feature>
<name>A0A8C4R5Z3_EPTBU</name>
<evidence type="ECO:0000256" key="6">
    <source>
        <dbReference type="ARBA" id="ARBA00023242"/>
    </source>
</evidence>
<dbReference type="AlphaFoldDB" id="A0A8C4R5Z3"/>
<dbReference type="GO" id="GO:0000707">
    <property type="term" value="P:meiotic DNA recombinase assembly"/>
    <property type="evidence" value="ECO:0007669"/>
    <property type="project" value="TreeGrafter"/>
</dbReference>
<protein>
    <recommendedName>
        <fullName evidence="7">DNA repair protein RAD51 homolog 3</fullName>
    </recommendedName>
</protein>
<reference evidence="9" key="2">
    <citation type="submission" date="2025-09" db="UniProtKB">
        <authorList>
            <consortium name="Ensembl"/>
        </authorList>
    </citation>
    <scope>IDENTIFICATION</scope>
</reference>
<reference evidence="9" key="1">
    <citation type="submission" date="2025-08" db="UniProtKB">
        <authorList>
            <consortium name="Ensembl"/>
        </authorList>
    </citation>
    <scope>IDENTIFICATION</scope>
</reference>
<dbReference type="InterPro" id="IPR027417">
    <property type="entry name" value="P-loop_NTPase"/>
</dbReference>
<dbReference type="CDD" id="cd19492">
    <property type="entry name" value="Rad51C"/>
    <property type="match status" value="1"/>
</dbReference>
<keyword evidence="5" id="KW-0234">DNA repair</keyword>
<dbReference type="InterPro" id="IPR020588">
    <property type="entry name" value="RecA_ATP-bd"/>
</dbReference>
<accession>A0A8C4R5Z3</accession>
<keyword evidence="4" id="KW-0067">ATP-binding</keyword>
<dbReference type="Pfam" id="PF08423">
    <property type="entry name" value="Rad51"/>
    <property type="match status" value="2"/>
</dbReference>
<dbReference type="GeneTree" id="ENSGT00940000156805"/>
<evidence type="ECO:0000313" key="9">
    <source>
        <dbReference type="Ensembl" id="ENSEBUP00000025707.1"/>
    </source>
</evidence>
<evidence type="ECO:0000256" key="5">
    <source>
        <dbReference type="ARBA" id="ARBA00023204"/>
    </source>
</evidence>
<evidence type="ECO:0000256" key="3">
    <source>
        <dbReference type="ARBA" id="ARBA00022763"/>
    </source>
</evidence>
<evidence type="ECO:0000256" key="7">
    <source>
        <dbReference type="ARBA" id="ARBA00040674"/>
    </source>
</evidence>
<dbReference type="PANTHER" id="PTHR46239:SF1">
    <property type="entry name" value="DNA REPAIR PROTEIN RAD51 HOMOLOG 3"/>
    <property type="match status" value="1"/>
</dbReference>
<dbReference type="GO" id="GO:0140664">
    <property type="term" value="F:ATP-dependent DNA damage sensor activity"/>
    <property type="evidence" value="ECO:0007669"/>
    <property type="project" value="InterPro"/>
</dbReference>
<evidence type="ECO:0000313" key="10">
    <source>
        <dbReference type="Proteomes" id="UP000694388"/>
    </source>
</evidence>
<dbReference type="GO" id="GO:0000400">
    <property type="term" value="F:four-way junction DNA binding"/>
    <property type="evidence" value="ECO:0007669"/>
    <property type="project" value="TreeGrafter"/>
</dbReference>
<sequence>MPRQVGSLPLPPHQRARLQAAGFETTDELQGIGPCQLAEELAIPREEAMGILRMARGQEGPVNYPNALQLLVEEQAEDGLLPTFSSALDDLLGSGVELAVITELCGAPGVGKTQLCLQLAVDIQIPGCFGGLGGQAAYLDTEGSFMPERLQQMSEAVITHCSRLASTKQERDQQDALKTFTPDFILGNVFYFRCFDVTQLIAQSHLLPDFVDSHPKVRLVIIDSVASPFRHGVDDAALRTRLLISLAQRLAQLASTRRLAVVLTNQMTTRIHPNSTQSASLTPALGESWGHAATHRVILQWQGNRRFANLIKSPTRGEATVEFTVTSEGIRDVPTTPSLPATMPAIPTASMFLSSPTIPTSLPSTSTSSNLILKSPSALPSLHMTSASMPPSTSASPAVLGCTAAMLADAASSCINAMTAFRMATGEKMTTSSGSSPS</sequence>